<keyword evidence="2" id="KW-1185">Reference proteome</keyword>
<dbReference type="EMBL" id="CM046121">
    <property type="protein sequence ID" value="KAI8434317.1"/>
    <property type="molecule type" value="Genomic_DNA"/>
</dbReference>
<proteinExistence type="predicted"/>
<reference evidence="1 2" key="1">
    <citation type="journal article" date="2022" name="Genome Biol. Evol.">
        <title>The Spruce Budworm Genome: Reconstructing the Evolutionary History of Antifreeze Proteins.</title>
        <authorList>
            <person name="Beliveau C."/>
            <person name="Gagne P."/>
            <person name="Picq S."/>
            <person name="Vernygora O."/>
            <person name="Keeling C.I."/>
            <person name="Pinkney K."/>
            <person name="Doucet D."/>
            <person name="Wen F."/>
            <person name="Johnston J.S."/>
            <person name="Maaroufi H."/>
            <person name="Boyle B."/>
            <person name="Laroche J."/>
            <person name="Dewar K."/>
            <person name="Juretic N."/>
            <person name="Blackburn G."/>
            <person name="Nisole A."/>
            <person name="Brunet B."/>
            <person name="Brandao M."/>
            <person name="Lumley L."/>
            <person name="Duan J."/>
            <person name="Quan G."/>
            <person name="Lucarotti C.J."/>
            <person name="Roe A.D."/>
            <person name="Sperling F.A.H."/>
            <person name="Levesque R.C."/>
            <person name="Cusson M."/>
        </authorList>
    </citation>
    <scope>NUCLEOTIDE SEQUENCE [LARGE SCALE GENOMIC DNA]</scope>
    <source>
        <strain evidence="1">Glfc:IPQL:Cfum</strain>
    </source>
</reference>
<accession>A0ACC0KCT6</accession>
<protein>
    <submittedName>
        <fullName evidence="1">Uncharacterized protein</fullName>
    </submittedName>
</protein>
<evidence type="ECO:0000313" key="2">
    <source>
        <dbReference type="Proteomes" id="UP001064048"/>
    </source>
</evidence>
<gene>
    <name evidence="1" type="ORF">MSG28_012398</name>
</gene>
<name>A0ACC0KCT6_CHOFU</name>
<comment type="caution">
    <text evidence="1">The sequence shown here is derived from an EMBL/GenBank/DDBJ whole genome shotgun (WGS) entry which is preliminary data.</text>
</comment>
<sequence length="377" mass="42708">MLDDKLATVKRDLAKIDSKLTTTKQEIFIEMKNEFESVLDRLKREFTDTTDFLNEELKSTQSDLNTLKKKIKDIESDNSRLNAELQTIKKHQICNSYDAETQNVISQLQSDLNDKDQLALLNDLEINGVPEHRGESTVHIVQALAMKIGVTLEDRDVVSSERVGPWRADGAATDTRPRSRPLVVRLARRTLRDELLQSARARRGLDSGNMTLPQHNPQPVYVNERLTKMNRIILWKARQAKISADWTYVWTKEGRIYAKRTEGKDNLNDKDQLALLNDLEINGVPEHRGESTVHIVQALAMKIGVTLEDRDVVSSERVGPGALTDGAATDTRPRSRPLVVRLARRTLRDELLQSARARRGLDSGNMTLPQHNPNQST</sequence>
<dbReference type="Proteomes" id="UP001064048">
    <property type="component" value="Chromosome 21"/>
</dbReference>
<organism evidence="1 2">
    <name type="scientific">Choristoneura fumiferana</name>
    <name type="common">Spruce budworm moth</name>
    <name type="synonym">Archips fumiferana</name>
    <dbReference type="NCBI Taxonomy" id="7141"/>
    <lineage>
        <taxon>Eukaryota</taxon>
        <taxon>Metazoa</taxon>
        <taxon>Ecdysozoa</taxon>
        <taxon>Arthropoda</taxon>
        <taxon>Hexapoda</taxon>
        <taxon>Insecta</taxon>
        <taxon>Pterygota</taxon>
        <taxon>Neoptera</taxon>
        <taxon>Endopterygota</taxon>
        <taxon>Lepidoptera</taxon>
        <taxon>Glossata</taxon>
        <taxon>Ditrysia</taxon>
        <taxon>Tortricoidea</taxon>
        <taxon>Tortricidae</taxon>
        <taxon>Tortricinae</taxon>
        <taxon>Choristoneura</taxon>
    </lineage>
</organism>
<evidence type="ECO:0000313" key="1">
    <source>
        <dbReference type="EMBL" id="KAI8434317.1"/>
    </source>
</evidence>